<dbReference type="EC" id="3.5.1.28" evidence="2"/>
<evidence type="ECO:0000256" key="4">
    <source>
        <dbReference type="ARBA" id="ARBA00023316"/>
    </source>
</evidence>
<feature type="chain" id="PRO_5006390024" description="N-acetylmuramoyl-L-alanine amidase" evidence="5">
    <location>
        <begin position="32"/>
        <end position="259"/>
    </location>
</feature>
<keyword evidence="8" id="KW-1185">Reference proteome</keyword>
<evidence type="ECO:0000259" key="6">
    <source>
        <dbReference type="SMART" id="SM00644"/>
    </source>
</evidence>
<dbReference type="GO" id="GO:0071555">
    <property type="term" value="P:cell wall organization"/>
    <property type="evidence" value="ECO:0007669"/>
    <property type="project" value="UniProtKB-KW"/>
</dbReference>
<dbReference type="InterPro" id="IPR051206">
    <property type="entry name" value="NAMLAA_amidase_2"/>
</dbReference>
<dbReference type="SMART" id="SM00644">
    <property type="entry name" value="Ami_2"/>
    <property type="match status" value="1"/>
</dbReference>
<dbReference type="RefSeq" id="WP_057506612.1">
    <property type="nucleotide sequence ID" value="NZ_LLXS01000067.1"/>
</dbReference>
<dbReference type="PANTHER" id="PTHR30417">
    <property type="entry name" value="N-ACETYLMURAMOYL-L-ALANINE AMIDASE AMID"/>
    <property type="match status" value="1"/>
</dbReference>
<gene>
    <name evidence="7" type="ORF">ARC78_02380</name>
</gene>
<protein>
    <recommendedName>
        <fullName evidence="2">N-acetylmuramoyl-L-alanine amidase</fullName>
        <ecNumber evidence="2">3.5.1.28</ecNumber>
    </recommendedName>
</protein>
<sequence>MSAGAVACRSRWARGLLALLLVALVSGCAHHNPLAQWARSPNHDTRRPVLVVLHYTAGETAEGSLRTLQTANSNGPVSAHYLLGKDGTLYQLVDERKRAWHAGGGRWGAITDINSASIGIEIDNDGRSPYPEVQIERLIVLLDDLTTRLGIPRSQIIGHQDLAPGRKIDPGPLFPWRRLYQAGFGIWPDPAAGEPPAAFDGWLALAALGYPLEDPAATLRAFRHRFRGIDSDSAVLEEEDRRILHALTRPLLPAAVPAP</sequence>
<proteinExistence type="predicted"/>
<dbReference type="GO" id="GO:0009253">
    <property type="term" value="P:peptidoglycan catabolic process"/>
    <property type="evidence" value="ECO:0007669"/>
    <property type="project" value="InterPro"/>
</dbReference>
<name>A0A0Q9ZYG4_9GAMM</name>
<dbReference type="SUPFAM" id="SSF55846">
    <property type="entry name" value="N-acetylmuramoyl-L-alanine amidase-like"/>
    <property type="match status" value="1"/>
</dbReference>
<organism evidence="7 8">
    <name type="scientific">Stenotrophomonas pictorum JCM 9942</name>
    <dbReference type="NCBI Taxonomy" id="1236960"/>
    <lineage>
        <taxon>Bacteria</taxon>
        <taxon>Pseudomonadati</taxon>
        <taxon>Pseudomonadota</taxon>
        <taxon>Gammaproteobacteria</taxon>
        <taxon>Lysobacterales</taxon>
        <taxon>Lysobacteraceae</taxon>
        <taxon>Stenotrophomonas</taxon>
    </lineage>
</organism>
<keyword evidence="5" id="KW-0732">Signal</keyword>
<dbReference type="GO" id="GO:0019867">
    <property type="term" value="C:outer membrane"/>
    <property type="evidence" value="ECO:0007669"/>
    <property type="project" value="TreeGrafter"/>
</dbReference>
<comment type="caution">
    <text evidence="7">The sequence shown here is derived from an EMBL/GenBank/DDBJ whole genome shotgun (WGS) entry which is preliminary data.</text>
</comment>
<feature type="domain" description="N-acetylmuramoyl-L-alanine amidase" evidence="6">
    <location>
        <begin position="36"/>
        <end position="171"/>
    </location>
</feature>
<reference evidence="7 8" key="1">
    <citation type="submission" date="2015-10" db="EMBL/GenBank/DDBJ databases">
        <title>Genome sequencing and analysis of members of genus Stenotrophomonas.</title>
        <authorList>
            <person name="Patil P.P."/>
            <person name="Midha S."/>
            <person name="Patil P.B."/>
        </authorList>
    </citation>
    <scope>NUCLEOTIDE SEQUENCE [LARGE SCALE GENOMIC DNA]</scope>
    <source>
        <strain evidence="7 8">JCM 9942</strain>
    </source>
</reference>
<evidence type="ECO:0000256" key="5">
    <source>
        <dbReference type="SAM" id="SignalP"/>
    </source>
</evidence>
<dbReference type="InterPro" id="IPR036505">
    <property type="entry name" value="Amidase/PGRP_sf"/>
</dbReference>
<dbReference type="Proteomes" id="UP000050836">
    <property type="component" value="Unassembled WGS sequence"/>
</dbReference>
<evidence type="ECO:0000256" key="1">
    <source>
        <dbReference type="ARBA" id="ARBA00001561"/>
    </source>
</evidence>
<evidence type="ECO:0000313" key="7">
    <source>
        <dbReference type="EMBL" id="KRG37948.1"/>
    </source>
</evidence>
<dbReference type="CDD" id="cd06583">
    <property type="entry name" value="PGRP"/>
    <property type="match status" value="1"/>
</dbReference>
<dbReference type="AlphaFoldDB" id="A0A0Q9ZYG4"/>
<dbReference type="EMBL" id="LLXS01000067">
    <property type="protein sequence ID" value="KRG37948.1"/>
    <property type="molecule type" value="Genomic_DNA"/>
</dbReference>
<comment type="catalytic activity">
    <reaction evidence="1">
        <text>Hydrolyzes the link between N-acetylmuramoyl residues and L-amino acid residues in certain cell-wall glycopeptides.</text>
        <dbReference type="EC" id="3.5.1.28"/>
    </reaction>
</comment>
<accession>A0A0Q9ZYG4</accession>
<feature type="signal peptide" evidence="5">
    <location>
        <begin position="1"/>
        <end position="31"/>
    </location>
</feature>
<evidence type="ECO:0000256" key="3">
    <source>
        <dbReference type="ARBA" id="ARBA00022801"/>
    </source>
</evidence>
<dbReference type="GO" id="GO:0008745">
    <property type="term" value="F:N-acetylmuramoyl-L-alanine amidase activity"/>
    <property type="evidence" value="ECO:0007669"/>
    <property type="project" value="UniProtKB-EC"/>
</dbReference>
<dbReference type="Pfam" id="PF01510">
    <property type="entry name" value="Amidase_2"/>
    <property type="match status" value="1"/>
</dbReference>
<dbReference type="GO" id="GO:0009254">
    <property type="term" value="P:peptidoglycan turnover"/>
    <property type="evidence" value="ECO:0007669"/>
    <property type="project" value="TreeGrafter"/>
</dbReference>
<keyword evidence="3" id="KW-0378">Hydrolase</keyword>
<dbReference type="Gene3D" id="3.40.80.10">
    <property type="entry name" value="Peptidoglycan recognition protein-like"/>
    <property type="match status" value="1"/>
</dbReference>
<dbReference type="InterPro" id="IPR002502">
    <property type="entry name" value="Amidase_domain"/>
</dbReference>
<evidence type="ECO:0000256" key="2">
    <source>
        <dbReference type="ARBA" id="ARBA00011901"/>
    </source>
</evidence>
<dbReference type="PANTHER" id="PTHR30417:SF1">
    <property type="entry name" value="N-ACETYLMURAMOYL-L-ALANINE AMIDASE AMID"/>
    <property type="match status" value="1"/>
</dbReference>
<evidence type="ECO:0000313" key="8">
    <source>
        <dbReference type="Proteomes" id="UP000050836"/>
    </source>
</evidence>
<keyword evidence="4" id="KW-0961">Cell wall biogenesis/degradation</keyword>